<dbReference type="AlphaFoldDB" id="A0A3R7PY97"/>
<feature type="transmembrane region" description="Helical" evidence="2">
    <location>
        <begin position="91"/>
        <end position="111"/>
    </location>
</feature>
<gene>
    <name evidence="3" type="ORF">C7M84_018806</name>
</gene>
<organism evidence="3 4">
    <name type="scientific">Penaeus vannamei</name>
    <name type="common">Whiteleg shrimp</name>
    <name type="synonym">Litopenaeus vannamei</name>
    <dbReference type="NCBI Taxonomy" id="6689"/>
    <lineage>
        <taxon>Eukaryota</taxon>
        <taxon>Metazoa</taxon>
        <taxon>Ecdysozoa</taxon>
        <taxon>Arthropoda</taxon>
        <taxon>Crustacea</taxon>
        <taxon>Multicrustacea</taxon>
        <taxon>Malacostraca</taxon>
        <taxon>Eumalacostraca</taxon>
        <taxon>Eucarida</taxon>
        <taxon>Decapoda</taxon>
        <taxon>Dendrobranchiata</taxon>
        <taxon>Penaeoidea</taxon>
        <taxon>Penaeidae</taxon>
        <taxon>Penaeus</taxon>
    </lineage>
</organism>
<keyword evidence="4" id="KW-1185">Reference proteome</keyword>
<protein>
    <submittedName>
        <fullName evidence="3">Uncharacterized protein</fullName>
    </submittedName>
</protein>
<keyword evidence="2" id="KW-0812">Transmembrane</keyword>
<sequence>MGGSRKIEERWSRCNAASFPAIPILKAEAVLEEPDPRPLAKSQPQGVTVVRRRLLDITLLPVNCSPFPLLSLFLPSTLFILPSLSSRSPSFFLSPCLFLLPLPPFLPSLLLSSFHPTHPPFPSSFFFPFSFFLPFTLLILLSPSLFSSLSPSFFLQPYLSAFGVIKSILHLPVNSSTSPLPFSLFLSSTLPILPPRNPVSSLSLSFFFPPCMSSLPVTLFLPSLSLSSFHPAYPPSPLTNPPPPRCPAPTLTPSVTYPLIPSLILTPSVLYFTRLLPLTPYFPNSNSPRLLLPLPPILLLSFPQLPYTLNYNSVCPQLHSYPPVPLTFIFHLLTPLMRTPSFYPPYPTSILPLRPSSSPPSTSGFIFPPPPSLRYVDECLLMRTQIPKAKSQLQEHSGAGRVRDKASAANSKTTTVRRRAESGTKRHQLATRAFRFRSQASATSYKNIPRQEPRGVRNQASAASYKRIPRQFSRTIFPGDSLVAAR</sequence>
<evidence type="ECO:0000256" key="2">
    <source>
        <dbReference type="SAM" id="Phobius"/>
    </source>
</evidence>
<evidence type="ECO:0000256" key="1">
    <source>
        <dbReference type="SAM" id="MobiDB-lite"/>
    </source>
</evidence>
<evidence type="ECO:0000313" key="3">
    <source>
        <dbReference type="EMBL" id="ROT63318.1"/>
    </source>
</evidence>
<comment type="caution">
    <text evidence="3">The sequence shown here is derived from an EMBL/GenBank/DDBJ whole genome shotgun (WGS) entry which is preliminary data.</text>
</comment>
<accession>A0A3R7PY97</accession>
<feature type="transmembrane region" description="Helical" evidence="2">
    <location>
        <begin position="123"/>
        <end position="141"/>
    </location>
</feature>
<reference evidence="3 4" key="1">
    <citation type="submission" date="2018-04" db="EMBL/GenBank/DDBJ databases">
        <authorList>
            <person name="Zhang X."/>
            <person name="Yuan J."/>
            <person name="Li F."/>
            <person name="Xiang J."/>
        </authorList>
    </citation>
    <scope>NUCLEOTIDE SEQUENCE [LARGE SCALE GENOMIC DNA]</scope>
    <source>
        <tissue evidence="3">Muscle</tissue>
    </source>
</reference>
<feature type="region of interest" description="Disordered" evidence="1">
    <location>
        <begin position="440"/>
        <end position="463"/>
    </location>
</feature>
<dbReference type="Proteomes" id="UP000283509">
    <property type="component" value="Unassembled WGS sequence"/>
</dbReference>
<keyword evidence="2" id="KW-1133">Transmembrane helix</keyword>
<feature type="transmembrane region" description="Helical" evidence="2">
    <location>
        <begin position="67"/>
        <end position="84"/>
    </location>
</feature>
<evidence type="ECO:0000313" key="4">
    <source>
        <dbReference type="Proteomes" id="UP000283509"/>
    </source>
</evidence>
<dbReference type="EMBL" id="QCYY01003451">
    <property type="protein sequence ID" value="ROT63318.1"/>
    <property type="molecule type" value="Genomic_DNA"/>
</dbReference>
<name>A0A3R7PY97_PENVA</name>
<feature type="region of interest" description="Disordered" evidence="1">
    <location>
        <begin position="390"/>
        <end position="427"/>
    </location>
</feature>
<proteinExistence type="predicted"/>
<reference evidence="3 4" key="2">
    <citation type="submission" date="2019-01" db="EMBL/GenBank/DDBJ databases">
        <title>The decoding of complex shrimp genome reveals the adaptation for benthos swimmer, frequently molting mechanism and breeding impact on genome.</title>
        <authorList>
            <person name="Sun Y."/>
            <person name="Gao Y."/>
            <person name="Yu Y."/>
        </authorList>
    </citation>
    <scope>NUCLEOTIDE SEQUENCE [LARGE SCALE GENOMIC DNA]</scope>
    <source>
        <tissue evidence="3">Muscle</tissue>
    </source>
</reference>
<keyword evidence="2" id="KW-0472">Membrane</keyword>